<dbReference type="PANTHER" id="PTHR47870:SF1">
    <property type="entry name" value="CYTOCHROME C-TYPE BIOGENESIS PROTEIN CCMH"/>
    <property type="match status" value="1"/>
</dbReference>
<organism evidence="9">
    <name type="scientific">Ruegeria sp. PrR005</name>
    <dbReference type="NCBI Taxonomy" id="2706882"/>
    <lineage>
        <taxon>Bacteria</taxon>
        <taxon>Pseudomonadati</taxon>
        <taxon>Pseudomonadota</taxon>
        <taxon>Alphaproteobacteria</taxon>
        <taxon>Rhodobacterales</taxon>
        <taxon>Roseobacteraceae</taxon>
        <taxon>Ruegeria</taxon>
    </lineage>
</organism>
<comment type="function">
    <text evidence="7">Possible subunit of a heme lyase.</text>
</comment>
<comment type="caution">
    <text evidence="9">The sequence shown here is derived from an EMBL/GenBank/DDBJ whole genome shotgun (WGS) entry which is preliminary data.</text>
</comment>
<keyword evidence="3 7" id="KW-0479">Metal-binding</keyword>
<gene>
    <name evidence="9" type="ORF">G0P99_21490</name>
</gene>
<keyword evidence="6 7" id="KW-0408">Iron</keyword>
<sequence>MKRLILILTLLAAPLWAVQPDEVLDDPLLESRARELSKELRCLVCRNESIDESNADLARDLRILLRERLVAGDSDTQAIDYIVDRYGEYVLLKPTTSGANWMLWLAGPLMLVTAAAMGWAFVRNRSTATASVEVALSTDEQERLRRILEE</sequence>
<dbReference type="EMBL" id="JAAGOX010000055">
    <property type="protein sequence ID" value="NDW47525.1"/>
    <property type="molecule type" value="Genomic_DNA"/>
</dbReference>
<reference evidence="9" key="1">
    <citation type="submission" date="2020-02" db="EMBL/GenBank/DDBJ databases">
        <title>Delineation of the pyrene-degrading pathway in Roseobacter clade bacteria by genomic analysis.</title>
        <authorList>
            <person name="Zhou H."/>
            <person name="Wang H."/>
        </authorList>
    </citation>
    <scope>NUCLEOTIDE SEQUENCE</scope>
    <source>
        <strain evidence="9">PrR005</strain>
    </source>
</reference>
<evidence type="ECO:0000256" key="4">
    <source>
        <dbReference type="ARBA" id="ARBA00022729"/>
    </source>
</evidence>
<dbReference type="CDD" id="cd16378">
    <property type="entry name" value="CcmH_N"/>
    <property type="match status" value="1"/>
</dbReference>
<keyword evidence="4 7" id="KW-0732">Signal</keyword>
<dbReference type="GO" id="GO:0017004">
    <property type="term" value="P:cytochrome complex assembly"/>
    <property type="evidence" value="ECO:0007669"/>
    <property type="project" value="UniProtKB-KW"/>
</dbReference>
<evidence type="ECO:0000256" key="1">
    <source>
        <dbReference type="ARBA" id="ARBA00010342"/>
    </source>
</evidence>
<feature type="chain" id="PRO_5025714027" description="Cytochrome c-type biogenesis protein" evidence="7">
    <location>
        <begin position="18"/>
        <end position="150"/>
    </location>
</feature>
<dbReference type="GO" id="GO:0005886">
    <property type="term" value="C:plasma membrane"/>
    <property type="evidence" value="ECO:0007669"/>
    <property type="project" value="TreeGrafter"/>
</dbReference>
<keyword evidence="2 7" id="KW-0349">Heme</keyword>
<name>A0A6B2P057_9RHOB</name>
<evidence type="ECO:0000256" key="5">
    <source>
        <dbReference type="ARBA" id="ARBA00022748"/>
    </source>
</evidence>
<evidence type="ECO:0000313" key="9">
    <source>
        <dbReference type="EMBL" id="NDW47525.1"/>
    </source>
</evidence>
<evidence type="ECO:0000256" key="6">
    <source>
        <dbReference type="ARBA" id="ARBA00023004"/>
    </source>
</evidence>
<keyword evidence="5" id="KW-0201">Cytochrome c-type biogenesis</keyword>
<protein>
    <recommendedName>
        <fullName evidence="7">Cytochrome c-type biogenesis protein</fullName>
    </recommendedName>
</protein>
<dbReference type="RefSeq" id="WP_164132538.1">
    <property type="nucleotide sequence ID" value="NZ_JAAGOX010000055.1"/>
</dbReference>
<evidence type="ECO:0000256" key="2">
    <source>
        <dbReference type="ARBA" id="ARBA00022617"/>
    </source>
</evidence>
<dbReference type="AlphaFoldDB" id="A0A6B2P057"/>
<accession>A0A6B2P057</accession>
<keyword evidence="7" id="KW-0812">Transmembrane</keyword>
<feature type="domain" description="CcmH/CycL/Ccl2/NrfF N-terminal" evidence="8">
    <location>
        <begin position="6"/>
        <end position="148"/>
    </location>
</feature>
<dbReference type="PANTHER" id="PTHR47870">
    <property type="entry name" value="CYTOCHROME C-TYPE BIOGENESIS PROTEIN CCMH"/>
    <property type="match status" value="1"/>
</dbReference>
<feature type="transmembrane region" description="Helical" evidence="7">
    <location>
        <begin position="101"/>
        <end position="122"/>
    </location>
</feature>
<keyword evidence="7" id="KW-1133">Transmembrane helix</keyword>
<comment type="similarity">
    <text evidence="1 7">Belongs to the CcmH/CycL/Ccl2/NrfF family.</text>
</comment>
<dbReference type="GO" id="GO:0046872">
    <property type="term" value="F:metal ion binding"/>
    <property type="evidence" value="ECO:0007669"/>
    <property type="project" value="UniProtKB-KW"/>
</dbReference>
<proteinExistence type="inferred from homology"/>
<feature type="signal peptide" evidence="7">
    <location>
        <begin position="1"/>
        <end position="17"/>
    </location>
</feature>
<dbReference type="InterPro" id="IPR051263">
    <property type="entry name" value="C-type_cytochrome_biogenesis"/>
</dbReference>
<dbReference type="InterPro" id="IPR005616">
    <property type="entry name" value="CcmH/CycL/Ccl2/NrfF_N"/>
</dbReference>
<dbReference type="InterPro" id="IPR038297">
    <property type="entry name" value="CcmH/CycL/NrfF/Ccl2_sf"/>
</dbReference>
<evidence type="ECO:0000259" key="8">
    <source>
        <dbReference type="Pfam" id="PF03918"/>
    </source>
</evidence>
<dbReference type="Pfam" id="PF03918">
    <property type="entry name" value="CcmH"/>
    <property type="match status" value="1"/>
</dbReference>
<evidence type="ECO:0000256" key="7">
    <source>
        <dbReference type="RuleBase" id="RU364112"/>
    </source>
</evidence>
<evidence type="ECO:0000256" key="3">
    <source>
        <dbReference type="ARBA" id="ARBA00022723"/>
    </source>
</evidence>
<keyword evidence="7" id="KW-0472">Membrane</keyword>
<dbReference type="Gene3D" id="1.10.8.640">
    <property type="entry name" value="Cytochrome C biogenesis protein"/>
    <property type="match status" value="1"/>
</dbReference>